<gene>
    <name evidence="2" type="ORF">CIT26_10415</name>
</gene>
<dbReference type="Proteomes" id="UP000216442">
    <property type="component" value="Unassembled WGS sequence"/>
</dbReference>
<proteinExistence type="predicted"/>
<evidence type="ECO:0000313" key="3">
    <source>
        <dbReference type="Proteomes" id="UP000216442"/>
    </source>
</evidence>
<reference evidence="2 3" key="1">
    <citation type="submission" date="2017-08" db="EMBL/GenBank/DDBJ databases">
        <title>Mesorhizobium wenxinae sp. nov., a novel rhizobial species isolated from root nodules of chickpea (Cicer arietinum L.).</title>
        <authorList>
            <person name="Zhang J."/>
        </authorList>
    </citation>
    <scope>NUCLEOTIDE SEQUENCE [LARGE SCALE GENOMIC DNA]</scope>
    <source>
        <strain evidence="2 3">SDW018</strain>
    </source>
</reference>
<keyword evidence="3" id="KW-1185">Reference proteome</keyword>
<accession>A0A271LPH1</accession>
<organism evidence="2 3">
    <name type="scientific">Mesorhizobium temperatum</name>
    <dbReference type="NCBI Taxonomy" id="241416"/>
    <lineage>
        <taxon>Bacteria</taxon>
        <taxon>Pseudomonadati</taxon>
        <taxon>Pseudomonadota</taxon>
        <taxon>Alphaproteobacteria</taxon>
        <taxon>Hyphomicrobiales</taxon>
        <taxon>Phyllobacteriaceae</taxon>
        <taxon>Mesorhizobium</taxon>
    </lineage>
</organism>
<evidence type="ECO:0000256" key="1">
    <source>
        <dbReference type="SAM" id="MobiDB-lite"/>
    </source>
</evidence>
<dbReference type="RefSeq" id="WP_095492500.1">
    <property type="nucleotide sequence ID" value="NZ_NPKJ01000037.1"/>
</dbReference>
<dbReference type="EMBL" id="NPKJ01000037">
    <property type="protein sequence ID" value="PAQ09974.1"/>
    <property type="molecule type" value="Genomic_DNA"/>
</dbReference>
<dbReference type="AlphaFoldDB" id="A0A271LPH1"/>
<dbReference type="OrthoDB" id="8454019at2"/>
<name>A0A271LPH1_9HYPH</name>
<protein>
    <submittedName>
        <fullName evidence="2">Uncharacterized protein</fullName>
    </submittedName>
</protein>
<evidence type="ECO:0000313" key="2">
    <source>
        <dbReference type="EMBL" id="PAQ09974.1"/>
    </source>
</evidence>
<feature type="region of interest" description="Disordered" evidence="1">
    <location>
        <begin position="90"/>
        <end position="123"/>
    </location>
</feature>
<comment type="caution">
    <text evidence="2">The sequence shown here is derived from an EMBL/GenBank/DDBJ whole genome shotgun (WGS) entry which is preliminary data.</text>
</comment>
<sequence length="143" mass="16149">MRQQQRPFVVEIKQKRGLVKRPQSIWGGIDLAAIANDVAETKMAGATAEATPQPIFPGEDVRSQPMLTTGEAVSDAKHVIMPDASLPELPAVEDSRIPEASNAPAGVRRTRSKKRWQKDVPLPRGERWKRRLPWLLRQSRRQR</sequence>